<keyword evidence="3" id="KW-1185">Reference proteome</keyword>
<dbReference type="VEuPathDB" id="FungiDB:P170DRAFT_223326"/>
<name>A0A2I2G1Q0_9EURO</name>
<feature type="transmembrane region" description="Helical" evidence="1">
    <location>
        <begin position="46"/>
        <end position="70"/>
    </location>
</feature>
<feature type="transmembrane region" description="Helical" evidence="1">
    <location>
        <begin position="90"/>
        <end position="110"/>
    </location>
</feature>
<proteinExistence type="predicted"/>
<dbReference type="GeneID" id="36550571"/>
<dbReference type="Proteomes" id="UP000234275">
    <property type="component" value="Unassembled WGS sequence"/>
</dbReference>
<reference evidence="2 3" key="1">
    <citation type="submission" date="2016-12" db="EMBL/GenBank/DDBJ databases">
        <title>The genomes of Aspergillus section Nigri reveals drivers in fungal speciation.</title>
        <authorList>
            <consortium name="DOE Joint Genome Institute"/>
            <person name="Vesth T.C."/>
            <person name="Nybo J."/>
            <person name="Theobald S."/>
            <person name="Brandl J."/>
            <person name="Frisvad J.C."/>
            <person name="Nielsen K.F."/>
            <person name="Lyhne E.K."/>
            <person name="Kogle M.E."/>
            <person name="Kuo A."/>
            <person name="Riley R."/>
            <person name="Clum A."/>
            <person name="Nolan M."/>
            <person name="Lipzen A."/>
            <person name="Salamov A."/>
            <person name="Henrissat B."/>
            <person name="Wiebenga A."/>
            <person name="De Vries R.P."/>
            <person name="Grigoriev I.V."/>
            <person name="Mortensen U.H."/>
            <person name="Andersen M.R."/>
            <person name="Baker S.E."/>
        </authorList>
    </citation>
    <scope>NUCLEOTIDE SEQUENCE [LARGE SCALE GENOMIC DNA]</scope>
    <source>
        <strain evidence="2 3">IBT 23096</strain>
    </source>
</reference>
<sequence>MMLTPEFQDKEGAQLRSDGESGMVAKFPYFSPGALGLGDFTYSSRYLLSTFSAGGISMDGGLYVCLLVPYDRDFASAREKSPDIAIHPSCMRPVGVIIIIIIFSSFLVLFNLWQRIHPPTAFSFYFFLFVYFFFSLYFYLLGFKHDDNYFF</sequence>
<keyword evidence="1" id="KW-0472">Membrane</keyword>
<dbReference type="RefSeq" id="XP_024702102.1">
    <property type="nucleotide sequence ID" value="XM_024842872.1"/>
</dbReference>
<evidence type="ECO:0000313" key="2">
    <source>
        <dbReference type="EMBL" id="PLB46800.1"/>
    </source>
</evidence>
<accession>A0A2I2G1Q0</accession>
<keyword evidence="1" id="KW-0812">Transmembrane</keyword>
<feature type="transmembrane region" description="Helical" evidence="1">
    <location>
        <begin position="122"/>
        <end position="141"/>
    </location>
</feature>
<evidence type="ECO:0000256" key="1">
    <source>
        <dbReference type="SAM" id="Phobius"/>
    </source>
</evidence>
<comment type="caution">
    <text evidence="2">The sequence shown here is derived from an EMBL/GenBank/DDBJ whole genome shotgun (WGS) entry which is preliminary data.</text>
</comment>
<organism evidence="2 3">
    <name type="scientific">Aspergillus steynii IBT 23096</name>
    <dbReference type="NCBI Taxonomy" id="1392250"/>
    <lineage>
        <taxon>Eukaryota</taxon>
        <taxon>Fungi</taxon>
        <taxon>Dikarya</taxon>
        <taxon>Ascomycota</taxon>
        <taxon>Pezizomycotina</taxon>
        <taxon>Eurotiomycetes</taxon>
        <taxon>Eurotiomycetidae</taxon>
        <taxon>Eurotiales</taxon>
        <taxon>Aspergillaceae</taxon>
        <taxon>Aspergillus</taxon>
        <taxon>Aspergillus subgen. Circumdati</taxon>
    </lineage>
</organism>
<protein>
    <submittedName>
        <fullName evidence="2">Uncharacterized protein</fullName>
    </submittedName>
</protein>
<dbReference type="EMBL" id="MSFO01000006">
    <property type="protein sequence ID" value="PLB46800.1"/>
    <property type="molecule type" value="Genomic_DNA"/>
</dbReference>
<evidence type="ECO:0000313" key="3">
    <source>
        <dbReference type="Proteomes" id="UP000234275"/>
    </source>
</evidence>
<keyword evidence="1" id="KW-1133">Transmembrane helix</keyword>
<dbReference type="AlphaFoldDB" id="A0A2I2G1Q0"/>
<gene>
    <name evidence="2" type="ORF">P170DRAFT_223326</name>
</gene>